<feature type="transmembrane region" description="Helical" evidence="1">
    <location>
        <begin position="66"/>
        <end position="91"/>
    </location>
</feature>
<dbReference type="Pfam" id="PF09335">
    <property type="entry name" value="VTT_dom"/>
    <property type="match status" value="1"/>
</dbReference>
<dbReference type="Proteomes" id="UP000013165">
    <property type="component" value="Unassembled WGS sequence"/>
</dbReference>
<dbReference type="HOGENOM" id="CLU_098634_1_1_6"/>
<gene>
    <name evidence="3" type="ORF">J057_15650</name>
</gene>
<dbReference type="PATRIC" id="fig|626887.3.peg.3128"/>
<organism evidence="3 4">
    <name type="scientific">Marinobacter nanhaiticus D15-8W</name>
    <dbReference type="NCBI Taxonomy" id="626887"/>
    <lineage>
        <taxon>Bacteria</taxon>
        <taxon>Pseudomonadati</taxon>
        <taxon>Pseudomonadota</taxon>
        <taxon>Gammaproteobacteria</taxon>
        <taxon>Pseudomonadales</taxon>
        <taxon>Marinobacteraceae</taxon>
        <taxon>Marinobacter</taxon>
    </lineage>
</organism>
<feature type="transmembrane region" description="Helical" evidence="1">
    <location>
        <begin position="147"/>
        <end position="173"/>
    </location>
</feature>
<dbReference type="EMBL" id="APLQ01000014">
    <property type="protein sequence ID" value="ENO12846.1"/>
    <property type="molecule type" value="Genomic_DNA"/>
</dbReference>
<dbReference type="InterPro" id="IPR032816">
    <property type="entry name" value="VTT_dom"/>
</dbReference>
<dbReference type="PANTHER" id="PTHR42709">
    <property type="entry name" value="ALKALINE PHOSPHATASE LIKE PROTEIN"/>
    <property type="match status" value="1"/>
</dbReference>
<dbReference type="STRING" id="626887.J057_15650"/>
<dbReference type="InterPro" id="IPR051311">
    <property type="entry name" value="DedA_domain"/>
</dbReference>
<sequence>MSDGSETTTRETRRNSRLRRLLNRLIHSKHMLWGLGLASFLESIIVPIPLEAILIPLMQARRSAMIALATAALLGCLVGASVGYAVGYFIFDAVGQQLVSLIANQQQYEQVARQMESQGFWFVLSVGVIPVPFQIAMLAAGATKYSFGLFLAASIIARGLRYYGLALLVWLAGNKAQALFERHKVSVTIGLTVVVAAAWGLSML</sequence>
<keyword evidence="1" id="KW-0812">Transmembrane</keyword>
<proteinExistence type="predicted"/>
<evidence type="ECO:0000256" key="1">
    <source>
        <dbReference type="SAM" id="Phobius"/>
    </source>
</evidence>
<feature type="domain" description="VTT" evidence="2">
    <location>
        <begin position="67"/>
        <end position="168"/>
    </location>
</feature>
<dbReference type="eggNOG" id="COG1238">
    <property type="taxonomic scope" value="Bacteria"/>
</dbReference>
<dbReference type="GO" id="GO:0005886">
    <property type="term" value="C:plasma membrane"/>
    <property type="evidence" value="ECO:0007669"/>
    <property type="project" value="UniProtKB-ARBA"/>
</dbReference>
<feature type="transmembrane region" description="Helical" evidence="1">
    <location>
        <begin position="31"/>
        <end position="54"/>
    </location>
</feature>
<keyword evidence="4" id="KW-1185">Reference proteome</keyword>
<dbReference type="RefSeq" id="WP_004581076.1">
    <property type="nucleotide sequence ID" value="NZ_AP028878.1"/>
</dbReference>
<feature type="transmembrane region" description="Helical" evidence="1">
    <location>
        <begin position="185"/>
        <end position="202"/>
    </location>
</feature>
<protein>
    <submittedName>
        <fullName evidence="3">DedA family protein</fullName>
    </submittedName>
</protein>
<dbReference type="AlphaFoldDB" id="N6WMY0"/>
<keyword evidence="1" id="KW-1133">Transmembrane helix</keyword>
<name>N6WMY0_9GAMM</name>
<evidence type="ECO:0000313" key="3">
    <source>
        <dbReference type="EMBL" id="ENO12846.1"/>
    </source>
</evidence>
<evidence type="ECO:0000259" key="2">
    <source>
        <dbReference type="Pfam" id="PF09335"/>
    </source>
</evidence>
<accession>N6WMY0</accession>
<evidence type="ECO:0000313" key="4">
    <source>
        <dbReference type="Proteomes" id="UP000013165"/>
    </source>
</evidence>
<dbReference type="PANTHER" id="PTHR42709:SF11">
    <property type="entry name" value="DEDA FAMILY PROTEIN"/>
    <property type="match status" value="1"/>
</dbReference>
<dbReference type="OrthoDB" id="9130337at2"/>
<comment type="caution">
    <text evidence="3">The sequence shown here is derived from an EMBL/GenBank/DDBJ whole genome shotgun (WGS) entry which is preliminary data.</text>
</comment>
<keyword evidence="1" id="KW-0472">Membrane</keyword>
<feature type="transmembrane region" description="Helical" evidence="1">
    <location>
        <begin position="120"/>
        <end position="140"/>
    </location>
</feature>
<reference evidence="3 4" key="1">
    <citation type="journal article" date="2013" name="Genome Announc.">
        <title>Genome Sequence of the Polycyclic Aromatic Hydrocarbon-Degrading Bacterium Strain Marinobacter nanhaiticus D15-8WT.</title>
        <authorList>
            <person name="Cui Z."/>
            <person name="Gao W."/>
            <person name="Li Q."/>
            <person name="Xu G."/>
            <person name="Zheng L."/>
        </authorList>
    </citation>
    <scope>NUCLEOTIDE SEQUENCE [LARGE SCALE GENOMIC DNA]</scope>
    <source>
        <strain evidence="3 4">D15-8W</strain>
    </source>
</reference>